<evidence type="ECO:0000313" key="4">
    <source>
        <dbReference type="Proteomes" id="UP000625210"/>
    </source>
</evidence>
<evidence type="ECO:0000259" key="2">
    <source>
        <dbReference type="Pfam" id="PF07510"/>
    </source>
</evidence>
<dbReference type="PANTHER" id="PTHR24094">
    <property type="entry name" value="SECRETED PROTEIN"/>
    <property type="match status" value="1"/>
</dbReference>
<dbReference type="Pfam" id="PF07510">
    <property type="entry name" value="GmrSD_C"/>
    <property type="match status" value="1"/>
</dbReference>
<comment type="caution">
    <text evidence="3">The sequence shown here is derived from an EMBL/GenBank/DDBJ whole genome shotgun (WGS) entry which is preliminary data.</text>
</comment>
<organism evidence="3 4">
    <name type="scientific">Marinithermofilum abyssi</name>
    <dbReference type="NCBI Taxonomy" id="1571185"/>
    <lineage>
        <taxon>Bacteria</taxon>
        <taxon>Bacillati</taxon>
        <taxon>Bacillota</taxon>
        <taxon>Bacilli</taxon>
        <taxon>Bacillales</taxon>
        <taxon>Thermoactinomycetaceae</taxon>
        <taxon>Marinithermofilum</taxon>
    </lineage>
</organism>
<reference evidence="3" key="2">
    <citation type="submission" date="2020-09" db="EMBL/GenBank/DDBJ databases">
        <authorList>
            <person name="Sun Q."/>
            <person name="Zhou Y."/>
        </authorList>
    </citation>
    <scope>NUCLEOTIDE SEQUENCE</scope>
    <source>
        <strain evidence="3">CGMCC 1.15179</strain>
    </source>
</reference>
<feature type="domain" description="GmrSD restriction endonucleases C-terminal" evidence="2">
    <location>
        <begin position="91"/>
        <end position="202"/>
    </location>
</feature>
<proteinExistence type="predicted"/>
<feature type="signal peptide" evidence="1">
    <location>
        <begin position="1"/>
        <end position="20"/>
    </location>
</feature>
<feature type="chain" id="PRO_5039678695" description="GmrSD restriction endonucleases C-terminal domain-containing protein" evidence="1">
    <location>
        <begin position="21"/>
        <end position="211"/>
    </location>
</feature>
<dbReference type="InterPro" id="IPR011089">
    <property type="entry name" value="GmrSD_C"/>
</dbReference>
<gene>
    <name evidence="3" type="ORF">GCM10011571_35620</name>
</gene>
<dbReference type="PANTHER" id="PTHR24094:SF15">
    <property type="entry name" value="AMP-DEPENDENT SYNTHETASE_LIGASE DOMAIN-CONTAINING PROTEIN-RELATED"/>
    <property type="match status" value="1"/>
</dbReference>
<evidence type="ECO:0000256" key="1">
    <source>
        <dbReference type="SAM" id="SignalP"/>
    </source>
</evidence>
<reference evidence="3" key="1">
    <citation type="journal article" date="2014" name="Int. J. Syst. Evol. Microbiol.">
        <title>Complete genome sequence of Corynebacterium casei LMG S-19264T (=DSM 44701T), isolated from a smear-ripened cheese.</title>
        <authorList>
            <consortium name="US DOE Joint Genome Institute (JGI-PGF)"/>
            <person name="Walter F."/>
            <person name="Albersmeier A."/>
            <person name="Kalinowski J."/>
            <person name="Ruckert C."/>
        </authorList>
    </citation>
    <scope>NUCLEOTIDE SEQUENCE</scope>
    <source>
        <strain evidence="3">CGMCC 1.15179</strain>
    </source>
</reference>
<dbReference type="RefSeq" id="WP_188649210.1">
    <property type="nucleotide sequence ID" value="NZ_BMHQ01000032.1"/>
</dbReference>
<keyword evidence="4" id="KW-1185">Reference proteome</keyword>
<evidence type="ECO:0000313" key="3">
    <source>
        <dbReference type="EMBL" id="GGE30274.1"/>
    </source>
</evidence>
<sequence length="211" mass="23529">MLKKSMLWSIVFALVLSLSAAYDMPTTWALPPGTPSKSTAQAELNSLTVQPEGSMTGYSRDKFPHWIDQGGGCDTRQVVLKRDADYYSGNCPVTSGKWYSYYDGVTVYSPSEIDIDHIVPLAEAWRSGASSWTTEKRQNFANDLDGPQLIAVTASVNRSKGDQDPSTWQPPRSGARCAYAKWWIHTKYRWGLHLQSSEKSALQSMLNTCSY</sequence>
<dbReference type="Proteomes" id="UP000625210">
    <property type="component" value="Unassembled WGS sequence"/>
</dbReference>
<dbReference type="EMBL" id="BMHQ01000032">
    <property type="protein sequence ID" value="GGE30274.1"/>
    <property type="molecule type" value="Genomic_DNA"/>
</dbReference>
<name>A0A8J2VKM0_9BACL</name>
<dbReference type="AlphaFoldDB" id="A0A8J2VKM0"/>
<protein>
    <recommendedName>
        <fullName evidence="2">GmrSD restriction endonucleases C-terminal domain-containing protein</fullName>
    </recommendedName>
</protein>
<accession>A0A8J2VKM0</accession>
<keyword evidence="1" id="KW-0732">Signal</keyword>